<organism evidence="1 2">
    <name type="scientific">Colletotrichum tamarilloi</name>
    <dbReference type="NCBI Taxonomy" id="1209934"/>
    <lineage>
        <taxon>Eukaryota</taxon>
        <taxon>Fungi</taxon>
        <taxon>Dikarya</taxon>
        <taxon>Ascomycota</taxon>
        <taxon>Pezizomycotina</taxon>
        <taxon>Sordariomycetes</taxon>
        <taxon>Hypocreomycetidae</taxon>
        <taxon>Glomerellales</taxon>
        <taxon>Glomerellaceae</taxon>
        <taxon>Colletotrichum</taxon>
        <taxon>Colletotrichum acutatum species complex</taxon>
    </lineage>
</organism>
<dbReference type="EMBL" id="MLFU01000004">
    <property type="protein sequence ID" value="KAK1509832.1"/>
    <property type="molecule type" value="Genomic_DNA"/>
</dbReference>
<proteinExistence type="predicted"/>
<evidence type="ECO:0000313" key="2">
    <source>
        <dbReference type="Proteomes" id="UP001227543"/>
    </source>
</evidence>
<reference evidence="1 2" key="1">
    <citation type="submission" date="2016-10" db="EMBL/GenBank/DDBJ databases">
        <title>The genome sequence of Colletotrichum fioriniae PJ7.</title>
        <authorList>
            <person name="Baroncelli R."/>
        </authorList>
    </citation>
    <scope>NUCLEOTIDE SEQUENCE [LARGE SCALE GENOMIC DNA]</scope>
    <source>
        <strain evidence="1 2">Tom-12</strain>
    </source>
</reference>
<dbReference type="RefSeq" id="XP_060387529.1">
    <property type="nucleotide sequence ID" value="XM_060517995.1"/>
</dbReference>
<dbReference type="GeneID" id="85402233"/>
<keyword evidence="2" id="KW-1185">Reference proteome</keyword>
<comment type="caution">
    <text evidence="1">The sequence shown here is derived from an EMBL/GenBank/DDBJ whole genome shotgun (WGS) entry which is preliminary data.</text>
</comment>
<protein>
    <submittedName>
        <fullName evidence="1">Cytochrome P450</fullName>
    </submittedName>
</protein>
<accession>A0ABQ9RQ07</accession>
<name>A0ABQ9RQ07_9PEZI</name>
<dbReference type="Proteomes" id="UP001227543">
    <property type="component" value="Unassembled WGS sequence"/>
</dbReference>
<evidence type="ECO:0000313" key="1">
    <source>
        <dbReference type="EMBL" id="KAK1509832.1"/>
    </source>
</evidence>
<sequence length="139" mass="15352">MAFDSLSEAFERVPLEEVDKMAMNAIGYMTEPSDFKFGFKPRRLCVKDVVRREWDTAEADSSKVKESRLVYVGLTRTADAALTERWSNVGKWEALAALDIAVLALHATGGIRARSGVRCLRGDGGHEGEDGEEDATHSF</sequence>
<gene>
    <name evidence="1" type="ORF">CTAM01_01955</name>
</gene>